<evidence type="ECO:0000313" key="3">
    <source>
        <dbReference type="Proteomes" id="UP001292094"/>
    </source>
</evidence>
<reference evidence="2" key="1">
    <citation type="submission" date="2023-11" db="EMBL/GenBank/DDBJ databases">
        <title>Genome assemblies of two species of porcelain crab, Petrolisthes cinctipes and Petrolisthes manimaculis (Anomura: Porcellanidae).</title>
        <authorList>
            <person name="Angst P."/>
        </authorList>
    </citation>
    <scope>NUCLEOTIDE SEQUENCE</scope>
    <source>
        <strain evidence="2">PB745_02</strain>
        <tissue evidence="2">Gill</tissue>
    </source>
</reference>
<organism evidence="2 3">
    <name type="scientific">Petrolisthes manimaculis</name>
    <dbReference type="NCBI Taxonomy" id="1843537"/>
    <lineage>
        <taxon>Eukaryota</taxon>
        <taxon>Metazoa</taxon>
        <taxon>Ecdysozoa</taxon>
        <taxon>Arthropoda</taxon>
        <taxon>Crustacea</taxon>
        <taxon>Multicrustacea</taxon>
        <taxon>Malacostraca</taxon>
        <taxon>Eumalacostraca</taxon>
        <taxon>Eucarida</taxon>
        <taxon>Decapoda</taxon>
        <taxon>Pleocyemata</taxon>
        <taxon>Anomura</taxon>
        <taxon>Galatheoidea</taxon>
        <taxon>Porcellanidae</taxon>
        <taxon>Petrolisthes</taxon>
    </lineage>
</organism>
<feature type="region of interest" description="Disordered" evidence="1">
    <location>
        <begin position="123"/>
        <end position="144"/>
    </location>
</feature>
<feature type="compositionally biased region" description="Pro residues" evidence="1">
    <location>
        <begin position="84"/>
        <end position="97"/>
    </location>
</feature>
<evidence type="ECO:0000313" key="2">
    <source>
        <dbReference type="EMBL" id="KAK4301623.1"/>
    </source>
</evidence>
<feature type="region of interest" description="Disordered" evidence="1">
    <location>
        <begin position="75"/>
        <end position="103"/>
    </location>
</feature>
<proteinExistence type="predicted"/>
<comment type="caution">
    <text evidence="2">The sequence shown here is derived from an EMBL/GenBank/DDBJ whole genome shotgun (WGS) entry which is preliminary data.</text>
</comment>
<sequence length="144" mass="15200">MHIKISQGVSGFVYIPTHASRDTQKVQQVDTRPKGDMTTSVIPLHTSTRPTATVQRPHTLNLPVRNTHHHIHSGAVGWTASPAPLLPSPPPPPPSPLPLSSLPPQMSLYAQTASVDSIGSCSLDVNATGTTSSPATMGEYSTLP</sequence>
<dbReference type="EMBL" id="JAWZYT010002855">
    <property type="protein sequence ID" value="KAK4301623.1"/>
    <property type="molecule type" value="Genomic_DNA"/>
</dbReference>
<feature type="compositionally biased region" description="Polar residues" evidence="1">
    <location>
        <begin position="123"/>
        <end position="135"/>
    </location>
</feature>
<name>A0AAE1TWT8_9EUCA</name>
<accession>A0AAE1TWT8</accession>
<evidence type="ECO:0000256" key="1">
    <source>
        <dbReference type="SAM" id="MobiDB-lite"/>
    </source>
</evidence>
<keyword evidence="3" id="KW-1185">Reference proteome</keyword>
<dbReference type="AlphaFoldDB" id="A0AAE1TWT8"/>
<dbReference type="Proteomes" id="UP001292094">
    <property type="component" value="Unassembled WGS sequence"/>
</dbReference>
<protein>
    <submittedName>
        <fullName evidence="2">Uncharacterized protein</fullName>
    </submittedName>
</protein>
<gene>
    <name evidence="2" type="ORF">Pmani_026246</name>
</gene>